<dbReference type="STRING" id="314225.ELI_14390"/>
<dbReference type="InterPro" id="IPR005183">
    <property type="entry name" value="DUF305_CopM-like"/>
</dbReference>
<dbReference type="Pfam" id="PF03713">
    <property type="entry name" value="DUF305"/>
    <property type="match status" value="1"/>
</dbReference>
<accession>Q2N5S1</accession>
<gene>
    <name evidence="3" type="ordered locus">ELI_14390</name>
</gene>
<keyword evidence="1" id="KW-0812">Transmembrane</keyword>
<dbReference type="Gene3D" id="1.20.1260.10">
    <property type="match status" value="1"/>
</dbReference>
<evidence type="ECO:0000313" key="3">
    <source>
        <dbReference type="EMBL" id="ABC64970.1"/>
    </source>
</evidence>
<keyword evidence="4" id="KW-1185">Reference proteome</keyword>
<feature type="domain" description="DUF305" evidence="2">
    <location>
        <begin position="106"/>
        <end position="164"/>
    </location>
</feature>
<evidence type="ECO:0000313" key="4">
    <source>
        <dbReference type="Proteomes" id="UP000008808"/>
    </source>
</evidence>
<dbReference type="eggNOG" id="COG3544">
    <property type="taxonomic scope" value="Bacteria"/>
</dbReference>
<dbReference type="RefSeq" id="WP_011415792.1">
    <property type="nucleotide sequence ID" value="NC_007722.1"/>
</dbReference>
<sequence>MTDRHNASQHSSQSGKWGTFFAMIATSIVTMFVLKYSNVYEPDHAFFSQTRVWMALMMGMAMIVIMLGFMWGMYRTFATKLAVMVLAVIGFFAFLFLARSQETVDDVSWMKAMIPHHSIAVLTSRRAEISDPRVRRLADAIIEAQVKEIAEMKLLLEDIEVNGERGDGTPIAPRTAQLTPELLQEAEKALEMPVTPELREKVETGT</sequence>
<dbReference type="HOGENOM" id="CLU_113754_0_0_5"/>
<feature type="transmembrane region" description="Helical" evidence="1">
    <location>
        <begin position="20"/>
        <end position="40"/>
    </location>
</feature>
<organism evidence="3 4">
    <name type="scientific">Erythrobacter litoralis (strain HTCC2594)</name>
    <dbReference type="NCBI Taxonomy" id="314225"/>
    <lineage>
        <taxon>Bacteria</taxon>
        <taxon>Pseudomonadati</taxon>
        <taxon>Pseudomonadota</taxon>
        <taxon>Alphaproteobacteria</taxon>
        <taxon>Sphingomonadales</taxon>
        <taxon>Erythrobacteraceae</taxon>
        <taxon>Erythrobacter/Porphyrobacter group</taxon>
        <taxon>Erythrobacter</taxon>
    </lineage>
</organism>
<protein>
    <recommendedName>
        <fullName evidence="2">DUF305 domain-containing protein</fullName>
    </recommendedName>
</protein>
<dbReference type="OrthoDB" id="517560at2"/>
<proteinExistence type="predicted"/>
<name>Q2N5S1_ERYLH</name>
<feature type="transmembrane region" description="Helical" evidence="1">
    <location>
        <begin position="52"/>
        <end position="71"/>
    </location>
</feature>
<reference evidence="4" key="1">
    <citation type="journal article" date="2009" name="J. Bacteriol.">
        <title>Complete genome sequence of Erythrobacter litoralis HTCC2594.</title>
        <authorList>
            <person name="Oh H.M."/>
            <person name="Giovannoni S.J."/>
            <person name="Ferriera S."/>
            <person name="Johnson J."/>
            <person name="Cho J.C."/>
        </authorList>
    </citation>
    <scope>NUCLEOTIDE SEQUENCE [LARGE SCALE GENOMIC DNA]</scope>
    <source>
        <strain evidence="4">HTCC2594</strain>
    </source>
</reference>
<dbReference type="InterPro" id="IPR012347">
    <property type="entry name" value="Ferritin-like"/>
</dbReference>
<evidence type="ECO:0000259" key="2">
    <source>
        <dbReference type="Pfam" id="PF03713"/>
    </source>
</evidence>
<dbReference type="Proteomes" id="UP000008808">
    <property type="component" value="Chromosome"/>
</dbReference>
<dbReference type="EMBL" id="CP000157">
    <property type="protein sequence ID" value="ABC64970.1"/>
    <property type="molecule type" value="Genomic_DNA"/>
</dbReference>
<evidence type="ECO:0000256" key="1">
    <source>
        <dbReference type="SAM" id="Phobius"/>
    </source>
</evidence>
<dbReference type="KEGG" id="eli:ELI_14390"/>
<keyword evidence="1" id="KW-0472">Membrane</keyword>
<keyword evidence="1" id="KW-1133">Transmembrane helix</keyword>
<feature type="transmembrane region" description="Helical" evidence="1">
    <location>
        <begin position="77"/>
        <end position="98"/>
    </location>
</feature>
<dbReference type="AlphaFoldDB" id="Q2N5S1"/>